<keyword evidence="11" id="KW-1185">Reference proteome</keyword>
<keyword evidence="4" id="KW-1003">Cell membrane</keyword>
<keyword evidence="7 8" id="KW-0472">Membrane</keyword>
<dbReference type="PANTHER" id="PTHR23502">
    <property type="entry name" value="MAJOR FACILITATOR SUPERFAMILY"/>
    <property type="match status" value="1"/>
</dbReference>
<keyword evidence="6 8" id="KW-1133">Transmembrane helix</keyword>
<evidence type="ECO:0000256" key="7">
    <source>
        <dbReference type="ARBA" id="ARBA00023136"/>
    </source>
</evidence>
<organism evidence="10 11">
    <name type="scientific">Thalassotalea litorea</name>
    <dbReference type="NCBI Taxonomy" id="2020715"/>
    <lineage>
        <taxon>Bacteria</taxon>
        <taxon>Pseudomonadati</taxon>
        <taxon>Pseudomonadota</taxon>
        <taxon>Gammaproteobacteria</taxon>
        <taxon>Alteromonadales</taxon>
        <taxon>Colwelliaceae</taxon>
        <taxon>Thalassotalea</taxon>
    </lineage>
</organism>
<dbReference type="OrthoDB" id="9814303at2"/>
<name>A0A5R9IBG8_9GAMM</name>
<evidence type="ECO:0000256" key="6">
    <source>
        <dbReference type="ARBA" id="ARBA00022989"/>
    </source>
</evidence>
<feature type="transmembrane region" description="Helical" evidence="8">
    <location>
        <begin position="229"/>
        <end position="249"/>
    </location>
</feature>
<feature type="transmembrane region" description="Helical" evidence="8">
    <location>
        <begin position="378"/>
        <end position="398"/>
    </location>
</feature>
<feature type="transmembrane region" description="Helical" evidence="8">
    <location>
        <begin position="20"/>
        <end position="40"/>
    </location>
</feature>
<keyword evidence="8" id="KW-0997">Cell inner membrane</keyword>
<dbReference type="PROSITE" id="PS50850">
    <property type="entry name" value="MFS"/>
    <property type="match status" value="1"/>
</dbReference>
<feature type="transmembrane region" description="Helical" evidence="8">
    <location>
        <begin position="111"/>
        <end position="132"/>
    </location>
</feature>
<dbReference type="CDD" id="cd17320">
    <property type="entry name" value="MFS_MdfA_MDR_like"/>
    <property type="match status" value="1"/>
</dbReference>
<dbReference type="GO" id="GO:0005886">
    <property type="term" value="C:plasma membrane"/>
    <property type="evidence" value="ECO:0007669"/>
    <property type="project" value="UniProtKB-SubCell"/>
</dbReference>
<evidence type="ECO:0000259" key="9">
    <source>
        <dbReference type="PROSITE" id="PS50850"/>
    </source>
</evidence>
<dbReference type="EMBL" id="VCBC01000022">
    <property type="protein sequence ID" value="TLU59955.1"/>
    <property type="molecule type" value="Genomic_DNA"/>
</dbReference>
<dbReference type="GO" id="GO:1990961">
    <property type="term" value="P:xenobiotic detoxification by transmembrane export across the plasma membrane"/>
    <property type="evidence" value="ECO:0007669"/>
    <property type="project" value="InterPro"/>
</dbReference>
<comment type="caution">
    <text evidence="10">The sequence shown here is derived from an EMBL/GenBank/DDBJ whole genome shotgun (WGS) entry which is preliminary data.</text>
</comment>
<dbReference type="Proteomes" id="UP000307790">
    <property type="component" value="Unassembled WGS sequence"/>
</dbReference>
<dbReference type="GO" id="GO:0015385">
    <property type="term" value="F:sodium:proton antiporter activity"/>
    <property type="evidence" value="ECO:0007669"/>
    <property type="project" value="TreeGrafter"/>
</dbReference>
<evidence type="ECO:0000313" key="10">
    <source>
        <dbReference type="EMBL" id="TLU59955.1"/>
    </source>
</evidence>
<evidence type="ECO:0000256" key="3">
    <source>
        <dbReference type="ARBA" id="ARBA00022448"/>
    </source>
</evidence>
<dbReference type="InterPro" id="IPR036259">
    <property type="entry name" value="MFS_trans_sf"/>
</dbReference>
<evidence type="ECO:0000256" key="2">
    <source>
        <dbReference type="ARBA" id="ARBA00006236"/>
    </source>
</evidence>
<dbReference type="InterPro" id="IPR011701">
    <property type="entry name" value="MFS"/>
</dbReference>
<dbReference type="Pfam" id="PF07690">
    <property type="entry name" value="MFS_1"/>
    <property type="match status" value="1"/>
</dbReference>
<evidence type="ECO:0000256" key="4">
    <source>
        <dbReference type="ARBA" id="ARBA00022475"/>
    </source>
</evidence>
<dbReference type="InterPro" id="IPR004812">
    <property type="entry name" value="Efflux_drug-R_Bcr/CmlA"/>
</dbReference>
<keyword evidence="3 8" id="KW-0813">Transport</keyword>
<evidence type="ECO:0000256" key="5">
    <source>
        <dbReference type="ARBA" id="ARBA00022692"/>
    </source>
</evidence>
<dbReference type="PANTHER" id="PTHR23502:SF132">
    <property type="entry name" value="POLYAMINE TRANSPORTER 2-RELATED"/>
    <property type="match status" value="1"/>
</dbReference>
<comment type="subcellular location">
    <subcellularLocation>
        <location evidence="8">Cell inner membrane</location>
        <topology evidence="8">Multi-pass membrane protein</topology>
    </subcellularLocation>
    <subcellularLocation>
        <location evidence="1">Cell membrane</location>
        <topology evidence="1">Multi-pass membrane protein</topology>
    </subcellularLocation>
</comment>
<feature type="transmembrane region" description="Helical" evidence="8">
    <location>
        <begin position="287"/>
        <end position="308"/>
    </location>
</feature>
<keyword evidence="5 8" id="KW-0812">Transmembrane</keyword>
<reference evidence="10 11" key="1">
    <citation type="submission" date="2019-05" db="EMBL/GenBank/DDBJ databases">
        <title>Genome sequences of Thalassotalea litorea 1K03283.</title>
        <authorList>
            <person name="Zhang D."/>
        </authorList>
    </citation>
    <scope>NUCLEOTIDE SEQUENCE [LARGE SCALE GENOMIC DNA]</scope>
    <source>
        <strain evidence="10 11">MCCC 1K03283</strain>
    </source>
</reference>
<dbReference type="SUPFAM" id="SSF103473">
    <property type="entry name" value="MFS general substrate transporter"/>
    <property type="match status" value="1"/>
</dbReference>
<feature type="transmembrane region" description="Helical" evidence="8">
    <location>
        <begin position="86"/>
        <end position="105"/>
    </location>
</feature>
<dbReference type="NCBIfam" id="TIGR00710">
    <property type="entry name" value="efflux_Bcr_CflA"/>
    <property type="match status" value="1"/>
</dbReference>
<gene>
    <name evidence="10" type="ORF">FE810_16155</name>
</gene>
<dbReference type="GO" id="GO:0042910">
    <property type="term" value="F:xenobiotic transmembrane transporter activity"/>
    <property type="evidence" value="ECO:0007669"/>
    <property type="project" value="InterPro"/>
</dbReference>
<feature type="transmembrane region" description="Helical" evidence="8">
    <location>
        <begin position="314"/>
        <end position="339"/>
    </location>
</feature>
<feature type="transmembrane region" description="Helical" evidence="8">
    <location>
        <begin position="60"/>
        <end position="79"/>
    </location>
</feature>
<protein>
    <recommendedName>
        <fullName evidence="8">Bcr/CflA family efflux transporter</fullName>
    </recommendedName>
</protein>
<feature type="transmembrane region" description="Helical" evidence="8">
    <location>
        <begin position="255"/>
        <end position="275"/>
    </location>
</feature>
<accession>A0A5R9IBG8</accession>
<evidence type="ECO:0000256" key="1">
    <source>
        <dbReference type="ARBA" id="ARBA00004651"/>
    </source>
</evidence>
<evidence type="ECO:0000313" key="11">
    <source>
        <dbReference type="Proteomes" id="UP000307790"/>
    </source>
</evidence>
<feature type="transmembrane region" description="Helical" evidence="8">
    <location>
        <begin position="144"/>
        <end position="167"/>
    </location>
</feature>
<dbReference type="RefSeq" id="WP_138321570.1">
    <property type="nucleotide sequence ID" value="NZ_VCBC01000022.1"/>
</dbReference>
<feature type="transmembrane region" description="Helical" evidence="8">
    <location>
        <begin position="351"/>
        <end position="372"/>
    </location>
</feature>
<evidence type="ECO:0000256" key="8">
    <source>
        <dbReference type="RuleBase" id="RU365088"/>
    </source>
</evidence>
<dbReference type="Gene3D" id="1.20.1720.10">
    <property type="entry name" value="Multidrug resistance protein D"/>
    <property type="match status" value="1"/>
</dbReference>
<feature type="transmembrane region" description="Helical" evidence="8">
    <location>
        <begin position="173"/>
        <end position="190"/>
    </location>
</feature>
<sequence length="401" mass="43557">MSESKPSAPLPTQSVNLLPLISLLAAIVAITPLAIDLYLPAMLLIAKQLGTSMASVQNTLSIYLAGYALGMLVFGPLADMFGRRRLVLIGLSGFVVCCLLLPFQSSIEGFMALRAVQAFLGSAATVVVPGTIRQFYGKDTAKGMSYVSMIMMFAPMLAPTIGSLILVVGNWQWMFYLLAIYGVALIYFAARYLPEMHKTTDANSFSQFLKNYYVVLGDRHARKNILSSMLAAFAFFCYLTAIPSVYLDVYQTSEFLFSFLFALNVLALMLAQFINTRLVGRKGSVWILTRAFILGVIFASLLVTVNWFHAPLIFTVLTLLPLMSCLSLIAVSADSLILIRFSQQTGTATAVIGTAKFGIGSLAGPILALFATNTAVPFTMLMLIAVIIIAVIQLPSLLNKE</sequence>
<dbReference type="InterPro" id="IPR020846">
    <property type="entry name" value="MFS_dom"/>
</dbReference>
<dbReference type="AlphaFoldDB" id="A0A5R9IBG8"/>
<comment type="similarity">
    <text evidence="2 8">Belongs to the major facilitator superfamily. Bcr/CmlA family.</text>
</comment>
<feature type="domain" description="Major facilitator superfamily (MFS) profile" evidence="9">
    <location>
        <begin position="17"/>
        <end position="401"/>
    </location>
</feature>
<proteinExistence type="inferred from homology"/>